<keyword evidence="2" id="KW-1133">Transmembrane helix</keyword>
<accession>A0A9N8ESE0</accession>
<dbReference type="Proteomes" id="UP001153069">
    <property type="component" value="Unassembled WGS sequence"/>
</dbReference>
<gene>
    <name evidence="4" type="ORF">SEMRO_1819_G299710.1</name>
</gene>
<feature type="signal peptide" evidence="3">
    <location>
        <begin position="1"/>
        <end position="19"/>
    </location>
</feature>
<protein>
    <submittedName>
        <fullName evidence="4">Uncharacterized protein</fullName>
    </submittedName>
</protein>
<organism evidence="4 5">
    <name type="scientific">Seminavis robusta</name>
    <dbReference type="NCBI Taxonomy" id="568900"/>
    <lineage>
        <taxon>Eukaryota</taxon>
        <taxon>Sar</taxon>
        <taxon>Stramenopiles</taxon>
        <taxon>Ochrophyta</taxon>
        <taxon>Bacillariophyta</taxon>
        <taxon>Bacillariophyceae</taxon>
        <taxon>Bacillariophycidae</taxon>
        <taxon>Naviculales</taxon>
        <taxon>Naviculaceae</taxon>
        <taxon>Seminavis</taxon>
    </lineage>
</organism>
<feature type="transmembrane region" description="Helical" evidence="2">
    <location>
        <begin position="206"/>
        <end position="235"/>
    </location>
</feature>
<evidence type="ECO:0000256" key="3">
    <source>
        <dbReference type="SAM" id="SignalP"/>
    </source>
</evidence>
<name>A0A9N8ESE0_9STRA</name>
<feature type="chain" id="PRO_5040269675" evidence="3">
    <location>
        <begin position="20"/>
        <end position="240"/>
    </location>
</feature>
<dbReference type="PANTHER" id="PTHR34370:SF1">
    <property type="entry name" value="OS04G0600100 PROTEIN"/>
    <property type="match status" value="1"/>
</dbReference>
<feature type="transmembrane region" description="Helical" evidence="2">
    <location>
        <begin position="172"/>
        <end position="194"/>
    </location>
</feature>
<feature type="compositionally biased region" description="Low complexity" evidence="1">
    <location>
        <begin position="85"/>
        <end position="100"/>
    </location>
</feature>
<keyword evidence="5" id="KW-1185">Reference proteome</keyword>
<evidence type="ECO:0000313" key="4">
    <source>
        <dbReference type="EMBL" id="CAB9526386.1"/>
    </source>
</evidence>
<feature type="transmembrane region" description="Helical" evidence="2">
    <location>
        <begin position="128"/>
        <end position="152"/>
    </location>
</feature>
<keyword evidence="2" id="KW-0472">Membrane</keyword>
<evidence type="ECO:0000313" key="5">
    <source>
        <dbReference type="Proteomes" id="UP001153069"/>
    </source>
</evidence>
<evidence type="ECO:0000256" key="2">
    <source>
        <dbReference type="SAM" id="Phobius"/>
    </source>
</evidence>
<dbReference type="PANTHER" id="PTHR34370">
    <property type="entry name" value="OS04G0600100 PROTEIN"/>
    <property type="match status" value="1"/>
</dbReference>
<keyword evidence="2" id="KW-0812">Transmembrane</keyword>
<evidence type="ECO:0000256" key="1">
    <source>
        <dbReference type="SAM" id="MobiDB-lite"/>
    </source>
</evidence>
<reference evidence="4" key="1">
    <citation type="submission" date="2020-06" db="EMBL/GenBank/DDBJ databases">
        <authorList>
            <consortium name="Plant Systems Biology data submission"/>
        </authorList>
    </citation>
    <scope>NUCLEOTIDE SEQUENCE</scope>
    <source>
        <strain evidence="4">D6</strain>
    </source>
</reference>
<comment type="caution">
    <text evidence="4">The sequence shown here is derived from an EMBL/GenBank/DDBJ whole genome shotgun (WGS) entry which is preliminary data.</text>
</comment>
<feature type="region of interest" description="Disordered" evidence="1">
    <location>
        <begin position="84"/>
        <end position="105"/>
    </location>
</feature>
<sequence>MLRTATIVLLLCLAGSISAWNQHASFRRKMVPVVPLSLMGRSSSRIRCYESRAVRTPSWPPVPTTHGGNSPVRRLDYAFQIQATPEDSTPSPESSEPPKSLWGRIKGYFSPNREDENMSFKERLAKMGVATVLSYGMISNLSYALLVSLAWYTFSAKTRLSPLAPGQWKPFLGVYAGFWGLSIAIAPSLDRLVLLIQNRLKISKPLAIAVTVGVINVIGTTVFMIAGIVLASLLAGVPLR</sequence>
<proteinExistence type="predicted"/>
<dbReference type="EMBL" id="CAICTM010001817">
    <property type="protein sequence ID" value="CAB9526386.1"/>
    <property type="molecule type" value="Genomic_DNA"/>
</dbReference>
<dbReference type="OrthoDB" id="496991at2759"/>
<dbReference type="AlphaFoldDB" id="A0A9N8ESE0"/>
<keyword evidence="3" id="KW-0732">Signal</keyword>